<gene>
    <name evidence="3" type="ORF">GCM10007933_12480</name>
</gene>
<sequence length="128" mass="13203">MSQEAIVLFAHGARDPIWALPAQRVAEEVRRLRPGTLVSVAFLELMTPTLAEAVEAAAASGAEVVRVVPLFLAQGGHLKRDVPALIEAVQAKHPACRIELVTAVGEDAGVVQAMAVYAAGAGGVASAD</sequence>
<name>A0ABQ6F944_9RHOO</name>
<protein>
    <recommendedName>
        <fullName evidence="5">Cobalamin biosynthesis protein CbiX</fullName>
    </recommendedName>
</protein>
<reference evidence="4" key="1">
    <citation type="journal article" date="2019" name="Int. J. Syst. Evol. Microbiol.">
        <title>The Global Catalogue of Microorganisms (GCM) 10K type strain sequencing project: providing services to taxonomists for standard genome sequencing and annotation.</title>
        <authorList>
            <consortium name="The Broad Institute Genomics Platform"/>
            <consortium name="The Broad Institute Genome Sequencing Center for Infectious Disease"/>
            <person name="Wu L."/>
            <person name="Ma J."/>
        </authorList>
    </citation>
    <scope>NUCLEOTIDE SEQUENCE [LARGE SCALE GENOMIC DNA]</scope>
    <source>
        <strain evidence="4">NBRC 102407</strain>
    </source>
</reference>
<dbReference type="SUPFAM" id="SSF53800">
    <property type="entry name" value="Chelatase"/>
    <property type="match status" value="1"/>
</dbReference>
<keyword evidence="2" id="KW-0456">Lyase</keyword>
<dbReference type="PANTHER" id="PTHR33542:SF5">
    <property type="entry name" value="FERROCHELATASE CHE1"/>
    <property type="match status" value="1"/>
</dbReference>
<comment type="caution">
    <text evidence="3">The sequence shown here is derived from an EMBL/GenBank/DDBJ whole genome shotgun (WGS) entry which is preliminary data.</text>
</comment>
<dbReference type="CDD" id="cd03416">
    <property type="entry name" value="CbiX_SirB_N"/>
    <property type="match status" value="1"/>
</dbReference>
<dbReference type="Pfam" id="PF01903">
    <property type="entry name" value="CbiX"/>
    <property type="match status" value="1"/>
</dbReference>
<dbReference type="Gene3D" id="3.40.50.1400">
    <property type="match status" value="1"/>
</dbReference>
<dbReference type="PANTHER" id="PTHR33542">
    <property type="entry name" value="SIROHYDROCHLORIN FERROCHELATASE, CHLOROPLASTIC"/>
    <property type="match status" value="1"/>
</dbReference>
<dbReference type="InterPro" id="IPR002762">
    <property type="entry name" value="CbiX-like"/>
</dbReference>
<evidence type="ECO:0000313" key="4">
    <source>
        <dbReference type="Proteomes" id="UP001157167"/>
    </source>
</evidence>
<dbReference type="EMBL" id="BSPX01000013">
    <property type="protein sequence ID" value="GLT21794.1"/>
    <property type="molecule type" value="Genomic_DNA"/>
</dbReference>
<keyword evidence="1" id="KW-0479">Metal-binding</keyword>
<evidence type="ECO:0008006" key="5">
    <source>
        <dbReference type="Google" id="ProtNLM"/>
    </source>
</evidence>
<organism evidence="3 4">
    <name type="scientific">Zoogloea oryzae</name>
    <dbReference type="NCBI Taxonomy" id="310767"/>
    <lineage>
        <taxon>Bacteria</taxon>
        <taxon>Pseudomonadati</taxon>
        <taxon>Pseudomonadota</taxon>
        <taxon>Betaproteobacteria</taxon>
        <taxon>Rhodocyclales</taxon>
        <taxon>Zoogloeaceae</taxon>
        <taxon>Zoogloea</taxon>
    </lineage>
</organism>
<dbReference type="RefSeq" id="WP_284187185.1">
    <property type="nucleotide sequence ID" value="NZ_BSPX01000013.1"/>
</dbReference>
<evidence type="ECO:0000313" key="3">
    <source>
        <dbReference type="EMBL" id="GLT21794.1"/>
    </source>
</evidence>
<dbReference type="InterPro" id="IPR050963">
    <property type="entry name" value="Sirohydro_Cobaltochel/CbiX"/>
</dbReference>
<proteinExistence type="predicted"/>
<dbReference type="Proteomes" id="UP001157167">
    <property type="component" value="Unassembled WGS sequence"/>
</dbReference>
<keyword evidence="4" id="KW-1185">Reference proteome</keyword>
<evidence type="ECO:0000256" key="2">
    <source>
        <dbReference type="ARBA" id="ARBA00023239"/>
    </source>
</evidence>
<evidence type="ECO:0000256" key="1">
    <source>
        <dbReference type="ARBA" id="ARBA00022723"/>
    </source>
</evidence>
<accession>A0ABQ6F944</accession>